<dbReference type="RefSeq" id="WP_145357653.1">
    <property type="nucleotide sequence ID" value="NZ_CP036265.1"/>
</dbReference>
<evidence type="ECO:0000313" key="4">
    <source>
        <dbReference type="Proteomes" id="UP000318741"/>
    </source>
</evidence>
<evidence type="ECO:0000256" key="1">
    <source>
        <dbReference type="SAM" id="Phobius"/>
    </source>
</evidence>
<sequence length="594" mass="62870">MSDPTPPNPSRAWRRRVLHAVRLGLFATVVGLIASVPAESIENPAGDGDGLPPAARTAATRLLPDAASFGEPDAATGAVPVLDAAGERLGFVLKTMPASRRIVGFSGPSDLLIAFEEGDGDATVRGVSILRSGDTDEHVAAVREADVLNGRFVGQTWSEAASTPPPDAVSGATLTARAMWQSIRVRLDGDAPIVPRFEEVLTVEKAQSLFPDAAAITPAEEVGRFTVTNAAGEPLGSLLRTSPAADGVIGYQGPTEAFVAFNEEDQKAVGLIVDDSFDNEPYVTYLREDEWGFLRLFDGMTVEELANRGPADGSYDAVSGATMTSLAVVDGAILAAKTDLAPEESPAAPQTTDDAPAAAWNALSWRHVDWGMLALIAGAVVVGFTRLRGFKAVRWAWLALLIGYLGVWRGDLLSQAMWVGWAEHGVPWRTAGGLALLSAAALSLPVATKRNVYCTHLCPHGAVQQAFVGGVFGERLKPRRSVGRGARRALAFLPPALLALVLLAAFGFPLVAPVALEPFDAWHWSLAGLATKTIFVVGLIAALFIPMAYCRHGCPTGALLEYLRANARSDRWTGRDWVAVGLTAFAAGLRVIVY</sequence>
<evidence type="ECO:0000259" key="2">
    <source>
        <dbReference type="SMART" id="SM00900"/>
    </source>
</evidence>
<evidence type="ECO:0000313" key="3">
    <source>
        <dbReference type="EMBL" id="QDT14796.1"/>
    </source>
</evidence>
<dbReference type="Proteomes" id="UP000318741">
    <property type="component" value="Chromosome"/>
</dbReference>
<dbReference type="KEGG" id="acaf:CA12_08750"/>
<protein>
    <submittedName>
        <fullName evidence="3">Electron transport complex subunit RsxG</fullName>
    </submittedName>
</protein>
<dbReference type="GO" id="GO:0016020">
    <property type="term" value="C:membrane"/>
    <property type="evidence" value="ECO:0007669"/>
    <property type="project" value="InterPro"/>
</dbReference>
<feature type="transmembrane region" description="Helical" evidence="1">
    <location>
        <begin position="489"/>
        <end position="512"/>
    </location>
</feature>
<dbReference type="EMBL" id="CP036265">
    <property type="protein sequence ID" value="QDT14796.1"/>
    <property type="molecule type" value="Genomic_DNA"/>
</dbReference>
<keyword evidence="1" id="KW-0812">Transmembrane</keyword>
<dbReference type="Pfam" id="PF12801">
    <property type="entry name" value="Fer4_5"/>
    <property type="match status" value="2"/>
</dbReference>
<feature type="transmembrane region" description="Helical" evidence="1">
    <location>
        <begin position="368"/>
        <end position="385"/>
    </location>
</feature>
<feature type="domain" description="FMN-binding" evidence="2">
    <location>
        <begin position="104"/>
        <end position="190"/>
    </location>
</feature>
<keyword evidence="1" id="KW-0472">Membrane</keyword>
<feature type="transmembrane region" description="Helical" evidence="1">
    <location>
        <begin position="392"/>
        <end position="408"/>
    </location>
</feature>
<dbReference type="Pfam" id="PF04205">
    <property type="entry name" value="FMN_bind"/>
    <property type="match status" value="2"/>
</dbReference>
<reference evidence="3 4" key="1">
    <citation type="submission" date="2019-02" db="EMBL/GenBank/DDBJ databases">
        <title>Deep-cultivation of Planctomycetes and their phenomic and genomic characterization uncovers novel biology.</title>
        <authorList>
            <person name="Wiegand S."/>
            <person name="Jogler M."/>
            <person name="Boedeker C."/>
            <person name="Pinto D."/>
            <person name="Vollmers J."/>
            <person name="Rivas-Marin E."/>
            <person name="Kohn T."/>
            <person name="Peeters S.H."/>
            <person name="Heuer A."/>
            <person name="Rast P."/>
            <person name="Oberbeckmann S."/>
            <person name="Bunk B."/>
            <person name="Jeske O."/>
            <person name="Meyerdierks A."/>
            <person name="Storesund J.E."/>
            <person name="Kallscheuer N."/>
            <person name="Luecker S."/>
            <person name="Lage O.M."/>
            <person name="Pohl T."/>
            <person name="Merkel B.J."/>
            <person name="Hornburger P."/>
            <person name="Mueller R.-W."/>
            <person name="Bruemmer F."/>
            <person name="Labrenz M."/>
            <person name="Spormann A.M."/>
            <person name="Op den Camp H."/>
            <person name="Overmann J."/>
            <person name="Amann R."/>
            <person name="Jetten M.S.M."/>
            <person name="Mascher T."/>
            <person name="Medema M.H."/>
            <person name="Devos D.P."/>
            <person name="Kaster A.-K."/>
            <person name="Ovreas L."/>
            <person name="Rohde M."/>
            <person name="Galperin M.Y."/>
            <person name="Jogler C."/>
        </authorList>
    </citation>
    <scope>NUCLEOTIDE SEQUENCE [LARGE SCALE GENOMIC DNA]</scope>
    <source>
        <strain evidence="3 4">CA12</strain>
    </source>
</reference>
<dbReference type="GO" id="GO:0010181">
    <property type="term" value="F:FMN binding"/>
    <property type="evidence" value="ECO:0007669"/>
    <property type="project" value="InterPro"/>
</dbReference>
<name>A0A517P616_9PLAN</name>
<organism evidence="3 4">
    <name type="scientific">Alienimonas californiensis</name>
    <dbReference type="NCBI Taxonomy" id="2527989"/>
    <lineage>
        <taxon>Bacteria</taxon>
        <taxon>Pseudomonadati</taxon>
        <taxon>Planctomycetota</taxon>
        <taxon>Planctomycetia</taxon>
        <taxon>Planctomycetales</taxon>
        <taxon>Planctomycetaceae</taxon>
        <taxon>Alienimonas</taxon>
    </lineage>
</organism>
<dbReference type="InterPro" id="IPR017896">
    <property type="entry name" value="4Fe4S_Fe-S-bd"/>
</dbReference>
<feature type="domain" description="FMN-binding" evidence="2">
    <location>
        <begin position="250"/>
        <end position="339"/>
    </location>
</feature>
<dbReference type="SMART" id="SM00900">
    <property type="entry name" value="FMN_bind"/>
    <property type="match status" value="2"/>
</dbReference>
<keyword evidence="1" id="KW-1133">Transmembrane helix</keyword>
<dbReference type="OrthoDB" id="235065at2"/>
<keyword evidence="4" id="KW-1185">Reference proteome</keyword>
<feature type="transmembrane region" description="Helical" evidence="1">
    <location>
        <begin position="428"/>
        <end position="447"/>
    </location>
</feature>
<accession>A0A517P616</accession>
<dbReference type="AlphaFoldDB" id="A0A517P616"/>
<dbReference type="InterPro" id="IPR007329">
    <property type="entry name" value="FMN-bd"/>
</dbReference>
<feature type="transmembrane region" description="Helical" evidence="1">
    <location>
        <begin position="524"/>
        <end position="545"/>
    </location>
</feature>
<gene>
    <name evidence="3" type="primary">rsxG</name>
    <name evidence="3" type="ORF">CA12_08750</name>
</gene>
<proteinExistence type="predicted"/>